<keyword evidence="3 6" id="KW-0479">Metal-binding</keyword>
<evidence type="ECO:0000313" key="8">
    <source>
        <dbReference type="EMBL" id="GGM03139.1"/>
    </source>
</evidence>
<keyword evidence="5" id="KW-0560">Oxidoreductase</keyword>
<name>A0A917WGF5_9ACTN</name>
<dbReference type="Pfam" id="PF00107">
    <property type="entry name" value="ADH_zinc_N"/>
    <property type="match status" value="1"/>
</dbReference>
<dbReference type="InterPro" id="IPR013154">
    <property type="entry name" value="ADH-like_N"/>
</dbReference>
<dbReference type="InterPro" id="IPR036291">
    <property type="entry name" value="NAD(P)-bd_dom_sf"/>
</dbReference>
<dbReference type="SUPFAM" id="SSF50129">
    <property type="entry name" value="GroES-like"/>
    <property type="match status" value="1"/>
</dbReference>
<evidence type="ECO:0000313" key="9">
    <source>
        <dbReference type="Proteomes" id="UP000642070"/>
    </source>
</evidence>
<dbReference type="CDD" id="cd08286">
    <property type="entry name" value="FDH_like_ADH2"/>
    <property type="match status" value="1"/>
</dbReference>
<dbReference type="PROSITE" id="PS00059">
    <property type="entry name" value="ADH_ZINC"/>
    <property type="match status" value="1"/>
</dbReference>
<dbReference type="AlphaFoldDB" id="A0A917WGF5"/>
<evidence type="ECO:0000256" key="3">
    <source>
        <dbReference type="ARBA" id="ARBA00022723"/>
    </source>
</evidence>
<dbReference type="GO" id="GO:0016491">
    <property type="term" value="F:oxidoreductase activity"/>
    <property type="evidence" value="ECO:0007669"/>
    <property type="project" value="UniProtKB-KW"/>
</dbReference>
<dbReference type="SMART" id="SM00829">
    <property type="entry name" value="PKS_ER"/>
    <property type="match status" value="1"/>
</dbReference>
<evidence type="ECO:0000256" key="4">
    <source>
        <dbReference type="ARBA" id="ARBA00022833"/>
    </source>
</evidence>
<evidence type="ECO:0000256" key="5">
    <source>
        <dbReference type="ARBA" id="ARBA00023002"/>
    </source>
</evidence>
<evidence type="ECO:0000256" key="2">
    <source>
        <dbReference type="ARBA" id="ARBA00008072"/>
    </source>
</evidence>
<comment type="similarity">
    <text evidence="2 6">Belongs to the zinc-containing alcohol dehydrogenase family.</text>
</comment>
<dbReference type="PANTHER" id="PTHR42813:SF4">
    <property type="entry name" value="NADP-DEPENDENT ISOPROPANOL DEHYDROGENASE"/>
    <property type="match status" value="1"/>
</dbReference>
<evidence type="ECO:0000256" key="6">
    <source>
        <dbReference type="RuleBase" id="RU361277"/>
    </source>
</evidence>
<comment type="caution">
    <text evidence="8">The sequence shown here is derived from an EMBL/GenBank/DDBJ whole genome shotgun (WGS) entry which is preliminary data.</text>
</comment>
<comment type="cofactor">
    <cofactor evidence="1 6">
        <name>Zn(2+)</name>
        <dbReference type="ChEBI" id="CHEBI:29105"/>
    </cofactor>
</comment>
<evidence type="ECO:0000256" key="1">
    <source>
        <dbReference type="ARBA" id="ARBA00001947"/>
    </source>
</evidence>
<dbReference type="Proteomes" id="UP000642070">
    <property type="component" value="Unassembled WGS sequence"/>
</dbReference>
<sequence length="391" mass="40684">MAVTAAPGAGFFDSATGFAMIRGGKIDVAILGGTARRRRKMRALVYHGPGHKSWDEVADPTVQQDTDAIVQVDTVTICGTDLHILKGDVPAVTDGRILGHEAVGTVAEAGAGVKNVRVGDRVLVSCITACGRCRFCRGGHYGQCVGGGGWILGHRVDGTQAEYVRVPFADNSTYPVPAGVSDDQVLMLADILPTGYEVGVLNGAVRPADTVAVVGAGPIGLAAILSAKLFTPSHVVAIDLAPARLEAAEQFGADVVVNSGTEDPVAELMRLTDGLGADVAVEAVGLPETFELCTRLIRPGGRVANIGVHGKPATLHLEDLWIKNVTITTGLVDTYSTPTLLGLVAAHQIDSARLITHHFALGEFMQAYDTFARAGDTGALKVVLNRTGKAA</sequence>
<dbReference type="GO" id="GO:0008270">
    <property type="term" value="F:zinc ion binding"/>
    <property type="evidence" value="ECO:0007669"/>
    <property type="project" value="InterPro"/>
</dbReference>
<dbReference type="Gene3D" id="3.90.180.10">
    <property type="entry name" value="Medium-chain alcohol dehydrogenases, catalytic domain"/>
    <property type="match status" value="1"/>
</dbReference>
<protein>
    <submittedName>
        <fullName evidence="8">Alcohol dehydrogenase</fullName>
    </submittedName>
</protein>
<reference evidence="8" key="1">
    <citation type="journal article" date="2014" name="Int. J. Syst. Evol. Microbiol.">
        <title>Complete genome sequence of Corynebacterium casei LMG S-19264T (=DSM 44701T), isolated from a smear-ripened cheese.</title>
        <authorList>
            <consortium name="US DOE Joint Genome Institute (JGI-PGF)"/>
            <person name="Walter F."/>
            <person name="Albersmeier A."/>
            <person name="Kalinowski J."/>
            <person name="Ruckert C."/>
        </authorList>
    </citation>
    <scope>NUCLEOTIDE SEQUENCE</scope>
    <source>
        <strain evidence="8">JCM 19831</strain>
    </source>
</reference>
<reference evidence="8" key="2">
    <citation type="submission" date="2020-09" db="EMBL/GenBank/DDBJ databases">
        <authorList>
            <person name="Sun Q."/>
            <person name="Ohkuma M."/>
        </authorList>
    </citation>
    <scope>NUCLEOTIDE SEQUENCE</scope>
    <source>
        <strain evidence="8">JCM 19831</strain>
    </source>
</reference>
<evidence type="ECO:0000259" key="7">
    <source>
        <dbReference type="SMART" id="SM00829"/>
    </source>
</evidence>
<dbReference type="Gene3D" id="3.40.1080.10">
    <property type="entry name" value="Glutaconate Coenzyme A-transferase"/>
    <property type="match status" value="1"/>
</dbReference>
<keyword evidence="4 6" id="KW-0862">Zinc</keyword>
<dbReference type="SUPFAM" id="SSF51735">
    <property type="entry name" value="NAD(P)-binding Rossmann-fold domains"/>
    <property type="match status" value="1"/>
</dbReference>
<dbReference type="InterPro" id="IPR011032">
    <property type="entry name" value="GroES-like_sf"/>
</dbReference>
<proteinExistence type="inferred from homology"/>
<keyword evidence="9" id="KW-1185">Reference proteome</keyword>
<feature type="domain" description="Enoyl reductase (ER)" evidence="7">
    <location>
        <begin position="48"/>
        <end position="384"/>
    </location>
</feature>
<dbReference type="InterPro" id="IPR020843">
    <property type="entry name" value="ER"/>
</dbReference>
<dbReference type="Pfam" id="PF08240">
    <property type="entry name" value="ADH_N"/>
    <property type="match status" value="1"/>
</dbReference>
<dbReference type="Gene3D" id="3.40.50.720">
    <property type="entry name" value="NAD(P)-binding Rossmann-like Domain"/>
    <property type="match status" value="1"/>
</dbReference>
<dbReference type="EMBL" id="BMPI01000001">
    <property type="protein sequence ID" value="GGM03139.1"/>
    <property type="molecule type" value="Genomic_DNA"/>
</dbReference>
<dbReference type="PANTHER" id="PTHR42813">
    <property type="entry name" value="ZINC-TYPE ALCOHOL DEHYDROGENASE-LIKE"/>
    <property type="match status" value="1"/>
</dbReference>
<dbReference type="InterPro" id="IPR013149">
    <property type="entry name" value="ADH-like_C"/>
</dbReference>
<gene>
    <name evidence="8" type="ORF">GCM10007977_000650</name>
</gene>
<organism evidence="8 9">
    <name type="scientific">Dactylosporangium sucinum</name>
    <dbReference type="NCBI Taxonomy" id="1424081"/>
    <lineage>
        <taxon>Bacteria</taxon>
        <taxon>Bacillati</taxon>
        <taxon>Actinomycetota</taxon>
        <taxon>Actinomycetes</taxon>
        <taxon>Micromonosporales</taxon>
        <taxon>Micromonosporaceae</taxon>
        <taxon>Dactylosporangium</taxon>
    </lineage>
</organism>
<dbReference type="InterPro" id="IPR002328">
    <property type="entry name" value="ADH_Zn_CS"/>
</dbReference>
<accession>A0A917WGF5</accession>